<evidence type="ECO:0000313" key="3">
    <source>
        <dbReference type="Proteomes" id="UP000649151"/>
    </source>
</evidence>
<feature type="domain" description="Cyclic nucleotide-binding" evidence="1">
    <location>
        <begin position="14"/>
        <end position="118"/>
    </location>
</feature>
<organism evidence="2 3">
    <name type="scientific">Clostridium facile</name>
    <dbReference type="NCBI Taxonomy" id="2763035"/>
    <lineage>
        <taxon>Bacteria</taxon>
        <taxon>Bacillati</taxon>
        <taxon>Bacillota</taxon>
        <taxon>Clostridia</taxon>
        <taxon>Eubacteriales</taxon>
        <taxon>Clostridiaceae</taxon>
        <taxon>Clostridium</taxon>
    </lineage>
</organism>
<dbReference type="Proteomes" id="UP000649151">
    <property type="component" value="Unassembled WGS sequence"/>
</dbReference>
<dbReference type="CDD" id="cd00038">
    <property type="entry name" value="CAP_ED"/>
    <property type="match status" value="1"/>
</dbReference>
<protein>
    <submittedName>
        <fullName evidence="2">Crp/Fnr family transcriptional regulator</fullName>
    </submittedName>
</protein>
<dbReference type="InterPro" id="IPR000595">
    <property type="entry name" value="cNMP-bd_dom"/>
</dbReference>
<dbReference type="SUPFAM" id="SSF46785">
    <property type="entry name" value="Winged helix' DNA-binding domain"/>
    <property type="match status" value="1"/>
</dbReference>
<dbReference type="RefSeq" id="WP_186996533.1">
    <property type="nucleotide sequence ID" value="NZ_JACOQK010000001.1"/>
</dbReference>
<dbReference type="InterPro" id="IPR014710">
    <property type="entry name" value="RmlC-like_jellyroll"/>
</dbReference>
<dbReference type="InterPro" id="IPR018490">
    <property type="entry name" value="cNMP-bd_dom_sf"/>
</dbReference>
<dbReference type="InterPro" id="IPR036390">
    <property type="entry name" value="WH_DNA-bd_sf"/>
</dbReference>
<reference evidence="2 3" key="1">
    <citation type="submission" date="2020-08" db="EMBL/GenBank/DDBJ databases">
        <title>Genome public.</title>
        <authorList>
            <person name="Liu C."/>
            <person name="Sun Q."/>
        </authorList>
    </citation>
    <scope>NUCLEOTIDE SEQUENCE [LARGE SCALE GENOMIC DNA]</scope>
    <source>
        <strain evidence="2 3">NSJ-27</strain>
    </source>
</reference>
<accession>A0ABR7IRB5</accession>
<evidence type="ECO:0000259" key="1">
    <source>
        <dbReference type="PROSITE" id="PS50042"/>
    </source>
</evidence>
<dbReference type="SUPFAM" id="SSF51206">
    <property type="entry name" value="cAMP-binding domain-like"/>
    <property type="match status" value="1"/>
</dbReference>
<sequence>MEDCNQQILQQSFLFQGLSKEEFQELLVYFPSPEVFAKGEIIYSRSHFRKAIGIILCGAAQVTCGNGPSQILVNQIVPGNIFGSATLFEEQNYYVNEIKAEKATTILFLSQQTLTLIMKKYYIIAENYIRFLSNGVRFFNHKIAGFALGSSHQKVAMYCAQHCDSQGRVQFSQSMVSLAKILHIARSSLYRSLSELVKTGFLRKEGNYYYMQNDSFHP</sequence>
<comment type="caution">
    <text evidence="2">The sequence shown here is derived from an EMBL/GenBank/DDBJ whole genome shotgun (WGS) entry which is preliminary data.</text>
</comment>
<dbReference type="Pfam" id="PF00027">
    <property type="entry name" value="cNMP_binding"/>
    <property type="match status" value="1"/>
</dbReference>
<gene>
    <name evidence="2" type="ORF">H8Z77_06575</name>
</gene>
<name>A0ABR7IRB5_9CLOT</name>
<dbReference type="PROSITE" id="PS50042">
    <property type="entry name" value="CNMP_BINDING_3"/>
    <property type="match status" value="1"/>
</dbReference>
<proteinExistence type="predicted"/>
<dbReference type="Gene3D" id="2.60.120.10">
    <property type="entry name" value="Jelly Rolls"/>
    <property type="match status" value="1"/>
</dbReference>
<dbReference type="EMBL" id="JACOQK010000001">
    <property type="protein sequence ID" value="MBC5787682.1"/>
    <property type="molecule type" value="Genomic_DNA"/>
</dbReference>
<evidence type="ECO:0000313" key="2">
    <source>
        <dbReference type="EMBL" id="MBC5787682.1"/>
    </source>
</evidence>
<keyword evidence="3" id="KW-1185">Reference proteome</keyword>